<evidence type="ECO:0000256" key="6">
    <source>
        <dbReference type="ARBA" id="ARBA00022723"/>
    </source>
</evidence>
<evidence type="ECO:0000313" key="12">
    <source>
        <dbReference type="EMBL" id="BCG48764.1"/>
    </source>
</evidence>
<dbReference type="InterPro" id="IPR007325">
    <property type="entry name" value="KFase/CYL"/>
</dbReference>
<comment type="catalytic activity">
    <reaction evidence="10">
        <text>N-formyl-L-kynurenine + H2O = L-kynurenine + formate + H(+)</text>
        <dbReference type="Rhea" id="RHEA:13009"/>
        <dbReference type="ChEBI" id="CHEBI:15377"/>
        <dbReference type="ChEBI" id="CHEBI:15378"/>
        <dbReference type="ChEBI" id="CHEBI:15740"/>
        <dbReference type="ChEBI" id="CHEBI:57959"/>
        <dbReference type="ChEBI" id="CHEBI:58629"/>
        <dbReference type="EC" id="3.5.1.9"/>
    </reaction>
</comment>
<keyword evidence="9" id="KW-0823">Tryptophan catabolism</keyword>
<dbReference type="EMBL" id="AP023213">
    <property type="protein sequence ID" value="BCG48764.1"/>
    <property type="molecule type" value="Genomic_DNA"/>
</dbReference>
<evidence type="ECO:0000256" key="9">
    <source>
        <dbReference type="ARBA" id="ARBA00023079"/>
    </source>
</evidence>
<proteinExistence type="predicted"/>
<evidence type="ECO:0000256" key="11">
    <source>
        <dbReference type="ARBA" id="ARBA00060547"/>
    </source>
</evidence>
<evidence type="ECO:0000256" key="7">
    <source>
        <dbReference type="ARBA" id="ARBA00022801"/>
    </source>
</evidence>
<dbReference type="AlphaFoldDB" id="A0A6S6MAJ8"/>
<reference evidence="12 13" key="1">
    <citation type="submission" date="2020-06" db="EMBL/GenBank/DDBJ databases">
        <title>Interaction of electrochemicaly active bacteria, Geobacter bremensis R4 on different carbon anode.</title>
        <authorList>
            <person name="Meng L."/>
            <person name="Yoshida N."/>
        </authorList>
    </citation>
    <scope>NUCLEOTIDE SEQUENCE [LARGE SCALE GENOMIC DNA]</scope>
    <source>
        <strain evidence="12 13">R4</strain>
    </source>
</reference>
<evidence type="ECO:0000256" key="2">
    <source>
        <dbReference type="ARBA" id="ARBA00002204"/>
    </source>
</evidence>
<dbReference type="GO" id="GO:0046872">
    <property type="term" value="F:metal ion binding"/>
    <property type="evidence" value="ECO:0007669"/>
    <property type="project" value="UniProtKB-KW"/>
</dbReference>
<dbReference type="EC" id="3.5.1.9" evidence="4"/>
<dbReference type="GO" id="GO:0019441">
    <property type="term" value="P:L-tryptophan catabolic process to kynurenine"/>
    <property type="evidence" value="ECO:0007669"/>
    <property type="project" value="InterPro"/>
</dbReference>
<dbReference type="PANTHER" id="PTHR31118">
    <property type="entry name" value="CYCLASE-LIKE PROTEIN 2"/>
    <property type="match status" value="1"/>
</dbReference>
<protein>
    <recommendedName>
        <fullName evidence="5">Kynurenine formamidase</fullName>
        <ecNumber evidence="4">3.5.1.9</ecNumber>
    </recommendedName>
</protein>
<gene>
    <name evidence="12" type="ORF">GEOBRER4_n3659</name>
</gene>
<dbReference type="RefSeq" id="WP_185243403.1">
    <property type="nucleotide sequence ID" value="NZ_AP023213.1"/>
</dbReference>
<dbReference type="Gene3D" id="3.50.30.50">
    <property type="entry name" value="Putative cyclase"/>
    <property type="match status" value="1"/>
</dbReference>
<name>A0A6S6MAJ8_9BACT</name>
<evidence type="ECO:0000313" key="13">
    <source>
        <dbReference type="Proteomes" id="UP000515472"/>
    </source>
</evidence>
<dbReference type="InterPro" id="IPR037175">
    <property type="entry name" value="KFase_sf"/>
</dbReference>
<dbReference type="FunFam" id="3.50.30.50:FF:000001">
    <property type="entry name" value="Kynurenine formamidase"/>
    <property type="match status" value="1"/>
</dbReference>
<dbReference type="Pfam" id="PF04199">
    <property type="entry name" value="Cyclase"/>
    <property type="match status" value="1"/>
</dbReference>
<dbReference type="SUPFAM" id="SSF102198">
    <property type="entry name" value="Putative cyclase"/>
    <property type="match status" value="1"/>
</dbReference>
<accession>A0A6S6MAJ8</accession>
<comment type="cofactor">
    <cofactor evidence="1">
        <name>Zn(2+)</name>
        <dbReference type="ChEBI" id="CHEBI:29105"/>
    </cofactor>
</comment>
<dbReference type="PANTHER" id="PTHR31118:SF32">
    <property type="entry name" value="KYNURENINE FORMAMIDASE"/>
    <property type="match status" value="1"/>
</dbReference>
<evidence type="ECO:0000256" key="5">
    <source>
        <dbReference type="ARBA" id="ARBA00014889"/>
    </source>
</evidence>
<dbReference type="GO" id="GO:0004061">
    <property type="term" value="F:arylformamidase activity"/>
    <property type="evidence" value="ECO:0007669"/>
    <property type="project" value="UniProtKB-EC"/>
</dbReference>
<dbReference type="KEGG" id="gbn:GEOBRER4_35140"/>
<evidence type="ECO:0000256" key="8">
    <source>
        <dbReference type="ARBA" id="ARBA00022833"/>
    </source>
</evidence>
<evidence type="ECO:0000256" key="4">
    <source>
        <dbReference type="ARBA" id="ARBA00012930"/>
    </source>
</evidence>
<evidence type="ECO:0000256" key="1">
    <source>
        <dbReference type="ARBA" id="ARBA00001947"/>
    </source>
</evidence>
<comment type="function">
    <text evidence="2">Catalyzes the hydrolysis of N-formyl-L-kynurenine to L-kynurenine, the second step in the kynurenine pathway of tryptophan degradation.</text>
</comment>
<evidence type="ECO:0000256" key="10">
    <source>
        <dbReference type="ARBA" id="ARBA00048496"/>
    </source>
</evidence>
<comment type="subunit">
    <text evidence="3">Homodimer.</text>
</comment>
<evidence type="ECO:0000256" key="3">
    <source>
        <dbReference type="ARBA" id="ARBA00011738"/>
    </source>
</evidence>
<keyword evidence="6" id="KW-0479">Metal-binding</keyword>
<organism evidence="12 13">
    <name type="scientific">Citrifermentans bremense</name>
    <dbReference type="NCBI Taxonomy" id="60035"/>
    <lineage>
        <taxon>Bacteria</taxon>
        <taxon>Pseudomonadati</taxon>
        <taxon>Thermodesulfobacteriota</taxon>
        <taxon>Desulfuromonadia</taxon>
        <taxon>Geobacterales</taxon>
        <taxon>Geobacteraceae</taxon>
        <taxon>Citrifermentans</taxon>
    </lineage>
</organism>
<dbReference type="Proteomes" id="UP000515472">
    <property type="component" value="Chromosome"/>
</dbReference>
<comment type="pathway">
    <text evidence="11">Amino-acid degradation; L-tryptophan degradation via kynurenine pathway; L-kynurenine from L-tryptophan: step 2/2.</text>
</comment>
<keyword evidence="8" id="KW-0862">Zinc</keyword>
<keyword evidence="7 12" id="KW-0378">Hydrolase</keyword>
<keyword evidence="13" id="KW-1185">Reference proteome</keyword>
<sequence>MRIHDITVSLSSDLPIYPGDPGINIEPFSRISQGDSANVSRISMGSHSGTHMDAPFHFDDAGTTVDEIALETVIGKALVLEILGAKEIGRQELEKFRIEGEERLLLKTDNSKLWQQKEFSEGYAALSKEGAQYLRDAGVRLVGIDYLSIEGFHGKGDVHRTLLEDGILVIEGLNLEGIKAGHYQLICLPLKLKGGDGAPVRALLVGGSDSAAEPEFDPHTSKWPLA</sequence>